<organism evidence="1 2">
    <name type="scientific">Muraenolepis orangiensis</name>
    <name type="common">Patagonian moray cod</name>
    <dbReference type="NCBI Taxonomy" id="630683"/>
    <lineage>
        <taxon>Eukaryota</taxon>
        <taxon>Metazoa</taxon>
        <taxon>Chordata</taxon>
        <taxon>Craniata</taxon>
        <taxon>Vertebrata</taxon>
        <taxon>Euteleostomi</taxon>
        <taxon>Actinopterygii</taxon>
        <taxon>Neopterygii</taxon>
        <taxon>Teleostei</taxon>
        <taxon>Neoteleostei</taxon>
        <taxon>Acanthomorphata</taxon>
        <taxon>Zeiogadaria</taxon>
        <taxon>Gadariae</taxon>
        <taxon>Gadiformes</taxon>
        <taxon>Muraenolepidoidei</taxon>
        <taxon>Muraenolepididae</taxon>
        <taxon>Muraenolepis</taxon>
    </lineage>
</organism>
<gene>
    <name evidence="1" type="ORF">NHX12_017154</name>
</gene>
<protein>
    <submittedName>
        <fullName evidence="1">Uncharacterized protein</fullName>
    </submittedName>
</protein>
<evidence type="ECO:0000313" key="2">
    <source>
        <dbReference type="Proteomes" id="UP001148018"/>
    </source>
</evidence>
<dbReference type="EMBL" id="JANIIK010004055">
    <property type="protein sequence ID" value="KAJ3581022.1"/>
    <property type="molecule type" value="Genomic_DNA"/>
</dbReference>
<comment type="caution">
    <text evidence="1">The sequence shown here is derived from an EMBL/GenBank/DDBJ whole genome shotgun (WGS) entry which is preliminary data.</text>
</comment>
<name>A0A9Q0I009_9TELE</name>
<feature type="non-terminal residue" evidence="1">
    <location>
        <position position="1"/>
    </location>
</feature>
<reference evidence="1" key="1">
    <citation type="submission" date="2022-07" db="EMBL/GenBank/DDBJ databases">
        <title>Chromosome-level genome of Muraenolepis orangiensis.</title>
        <authorList>
            <person name="Kim J."/>
        </authorList>
    </citation>
    <scope>NUCLEOTIDE SEQUENCE</scope>
    <source>
        <strain evidence="1">KU_S4_2022</strain>
        <tissue evidence="1">Muscle</tissue>
    </source>
</reference>
<evidence type="ECO:0000313" key="1">
    <source>
        <dbReference type="EMBL" id="KAJ3581022.1"/>
    </source>
</evidence>
<keyword evidence="2" id="KW-1185">Reference proteome</keyword>
<sequence>TLNKNNLHANDDTCNYFSAALPSQANVYTTTTYYPPGLGKYDYRPDSPCRNFMHS</sequence>
<dbReference type="Proteomes" id="UP001148018">
    <property type="component" value="Unassembled WGS sequence"/>
</dbReference>
<accession>A0A9Q0I009</accession>
<dbReference type="AlphaFoldDB" id="A0A9Q0I009"/>
<proteinExistence type="predicted"/>